<evidence type="ECO:0000313" key="5">
    <source>
        <dbReference type="Proteomes" id="UP000447434"/>
    </source>
</evidence>
<keyword evidence="5" id="KW-1185">Reference proteome</keyword>
<evidence type="ECO:0000313" key="4">
    <source>
        <dbReference type="EMBL" id="KAE9590469.1"/>
    </source>
</evidence>
<feature type="domain" description="DUF7806" evidence="3">
    <location>
        <begin position="238"/>
        <end position="330"/>
    </location>
</feature>
<dbReference type="PANTHER" id="PTHR35489">
    <property type="entry name" value="TITAN9"/>
    <property type="match status" value="1"/>
</dbReference>
<comment type="caution">
    <text evidence="4">The sequence shown here is derived from an EMBL/GenBank/DDBJ whole genome shotgun (WGS) entry which is preliminary data.</text>
</comment>
<dbReference type="GO" id="GO:0003006">
    <property type="term" value="P:developmental process involved in reproduction"/>
    <property type="evidence" value="ECO:0007669"/>
    <property type="project" value="TreeGrafter"/>
</dbReference>
<dbReference type="EMBL" id="WOCE01000020">
    <property type="protein sequence ID" value="KAE9590469.1"/>
    <property type="molecule type" value="Genomic_DNA"/>
</dbReference>
<accession>A0A6A5NH94</accession>
<dbReference type="Proteomes" id="UP000447434">
    <property type="component" value="Chromosome 20"/>
</dbReference>
<keyword evidence="1" id="KW-0175">Coiled coil</keyword>
<feature type="compositionally biased region" description="Low complexity" evidence="2">
    <location>
        <begin position="126"/>
        <end position="135"/>
    </location>
</feature>
<protein>
    <recommendedName>
        <fullName evidence="3">DUF7806 domain-containing protein</fullName>
    </recommendedName>
</protein>
<sequence>METLYSKLHDKYIKLKIKKLSDLDQLSKEQEVKFMNYLTAAEELIEHLKNENDQLQGRVDVLRSEVCTIRVAIDQKVAEYQRLLVEESKKNEALSEEVEKLRKMQQERTFGDLNNNSKVMAEDSQFRTTSNSSSRRTIRKRMQQERTSGDLNDNSKAIAEDDQFGAISSSPYRGMTRKRDKQDELEKEARIKSCKNSDGNFVARESAQNFFKETAPGKLLECSTKTNDQSGLQKSGHWLIQALFEYALGMKLSADHQTGQICLSALHLSSGYSFGLTWISKAAEEEAELLYHVVSLGTFERVAPEWMREDIMFSPTMCPLFFERVSRVIKLNHQVPLRAKIILAS</sequence>
<reference evidence="5" key="1">
    <citation type="journal article" date="2020" name="Nat. Commun.">
        <title>Genome sequence of the cluster root forming white lupin.</title>
        <authorList>
            <person name="Hufnagel B."/>
            <person name="Marques A."/>
            <person name="Soriano A."/>
            <person name="Marques L."/>
            <person name="Divol F."/>
            <person name="Doumas P."/>
            <person name="Sallet E."/>
            <person name="Mancinotti D."/>
            <person name="Carrere S."/>
            <person name="Marande W."/>
            <person name="Arribat S."/>
            <person name="Keller J."/>
            <person name="Huneau C."/>
            <person name="Blein T."/>
            <person name="Aime D."/>
            <person name="Laguerre M."/>
            <person name="Taylor J."/>
            <person name="Schubert V."/>
            <person name="Nelson M."/>
            <person name="Geu-Flores F."/>
            <person name="Crespi M."/>
            <person name="Gallardo-Guerrero K."/>
            <person name="Delaux P.-M."/>
            <person name="Salse J."/>
            <person name="Berges H."/>
            <person name="Guyot R."/>
            <person name="Gouzy J."/>
            <person name="Peret B."/>
        </authorList>
    </citation>
    <scope>NUCLEOTIDE SEQUENCE [LARGE SCALE GENOMIC DNA]</scope>
    <source>
        <strain evidence="5">cv. Amiga</strain>
    </source>
</reference>
<evidence type="ECO:0000259" key="3">
    <source>
        <dbReference type="Pfam" id="PF25091"/>
    </source>
</evidence>
<dbReference type="AlphaFoldDB" id="A0A6A5NH94"/>
<dbReference type="Pfam" id="PF25091">
    <property type="entry name" value="DUF7806"/>
    <property type="match status" value="1"/>
</dbReference>
<evidence type="ECO:0000256" key="1">
    <source>
        <dbReference type="SAM" id="Coils"/>
    </source>
</evidence>
<proteinExistence type="predicted"/>
<dbReference type="OrthoDB" id="759501at2759"/>
<dbReference type="InterPro" id="IPR056708">
    <property type="entry name" value="DUF7806"/>
</dbReference>
<dbReference type="PANTHER" id="PTHR35489:SF2">
    <property type="entry name" value="TITAN9"/>
    <property type="match status" value="1"/>
</dbReference>
<evidence type="ECO:0000256" key="2">
    <source>
        <dbReference type="SAM" id="MobiDB-lite"/>
    </source>
</evidence>
<feature type="region of interest" description="Disordered" evidence="2">
    <location>
        <begin position="107"/>
        <end position="162"/>
    </location>
</feature>
<name>A0A6A5NH94_LUPAL</name>
<organism evidence="4 5">
    <name type="scientific">Lupinus albus</name>
    <name type="common">White lupine</name>
    <name type="synonym">Lupinus termis</name>
    <dbReference type="NCBI Taxonomy" id="3870"/>
    <lineage>
        <taxon>Eukaryota</taxon>
        <taxon>Viridiplantae</taxon>
        <taxon>Streptophyta</taxon>
        <taxon>Embryophyta</taxon>
        <taxon>Tracheophyta</taxon>
        <taxon>Spermatophyta</taxon>
        <taxon>Magnoliopsida</taxon>
        <taxon>eudicotyledons</taxon>
        <taxon>Gunneridae</taxon>
        <taxon>Pentapetalae</taxon>
        <taxon>rosids</taxon>
        <taxon>fabids</taxon>
        <taxon>Fabales</taxon>
        <taxon>Fabaceae</taxon>
        <taxon>Papilionoideae</taxon>
        <taxon>50 kb inversion clade</taxon>
        <taxon>genistoids sensu lato</taxon>
        <taxon>core genistoids</taxon>
        <taxon>Genisteae</taxon>
        <taxon>Lupinus</taxon>
    </lineage>
</organism>
<feature type="coiled-coil region" evidence="1">
    <location>
        <begin position="38"/>
        <end position="104"/>
    </location>
</feature>
<gene>
    <name evidence="4" type="ORF">Lalb_Chr20g0108071</name>
</gene>